<evidence type="ECO:0000313" key="2">
    <source>
        <dbReference type="Proteomes" id="UP000269945"/>
    </source>
</evidence>
<dbReference type="Proteomes" id="UP000269945">
    <property type="component" value="Unassembled WGS sequence"/>
</dbReference>
<dbReference type="EMBL" id="CYRY02027382">
    <property type="protein sequence ID" value="VCW99060.1"/>
    <property type="molecule type" value="Genomic_DNA"/>
</dbReference>
<accession>A0A9X9LXQ4</accession>
<organism evidence="1 2">
    <name type="scientific">Gulo gulo</name>
    <name type="common">Wolverine</name>
    <name type="synonym">Gluton</name>
    <dbReference type="NCBI Taxonomy" id="48420"/>
    <lineage>
        <taxon>Eukaryota</taxon>
        <taxon>Metazoa</taxon>
        <taxon>Chordata</taxon>
        <taxon>Craniata</taxon>
        <taxon>Vertebrata</taxon>
        <taxon>Euteleostomi</taxon>
        <taxon>Mammalia</taxon>
        <taxon>Eutheria</taxon>
        <taxon>Laurasiatheria</taxon>
        <taxon>Carnivora</taxon>
        <taxon>Caniformia</taxon>
        <taxon>Musteloidea</taxon>
        <taxon>Mustelidae</taxon>
        <taxon>Guloninae</taxon>
        <taxon>Gulo</taxon>
    </lineage>
</organism>
<comment type="caution">
    <text evidence="1">The sequence shown here is derived from an EMBL/GenBank/DDBJ whole genome shotgun (WGS) entry which is preliminary data.</text>
</comment>
<dbReference type="AlphaFoldDB" id="A0A9X9LXQ4"/>
<gene>
    <name evidence="1" type="ORF">BN2614_LOCUS1</name>
</gene>
<reference evidence="1 2" key="1">
    <citation type="submission" date="2018-10" db="EMBL/GenBank/DDBJ databases">
        <authorList>
            <person name="Ekblom R."/>
            <person name="Jareborg N."/>
        </authorList>
    </citation>
    <scope>NUCLEOTIDE SEQUENCE [LARGE SCALE GENOMIC DNA]</scope>
    <source>
        <tissue evidence="1">Muscle</tissue>
    </source>
</reference>
<evidence type="ECO:0000313" key="1">
    <source>
        <dbReference type="EMBL" id="VCW99060.1"/>
    </source>
</evidence>
<sequence>MDLIPCSVAWLRHRQLTHRPSYTLDASPALRTSAYCYPLGADEPPVASNTSSVLPGLSHEMPQKIHPLAMVAGQFSLSTW</sequence>
<name>A0A9X9LXQ4_GULGU</name>
<protein>
    <submittedName>
        <fullName evidence="1">Uncharacterized protein</fullName>
    </submittedName>
</protein>
<keyword evidence="2" id="KW-1185">Reference proteome</keyword>
<proteinExistence type="predicted"/>